<reference evidence="8 9" key="1">
    <citation type="submission" date="2021-11" db="EMBL/GenBank/DDBJ databases">
        <title>Draft genome sequence of Paenibacillus profundus YoMME, a new Gram-positive bacteria with exoelectrogenic properties.</title>
        <authorList>
            <person name="Hubenova Y."/>
            <person name="Hubenova E."/>
            <person name="Manasiev Y."/>
            <person name="Peykov S."/>
            <person name="Mitov M."/>
        </authorList>
    </citation>
    <scope>NUCLEOTIDE SEQUENCE [LARGE SCALE GENOMIC DNA]</scope>
    <source>
        <strain evidence="8 9">YoMME</strain>
    </source>
</reference>
<keyword evidence="9" id="KW-1185">Reference proteome</keyword>
<dbReference type="PANTHER" id="PTHR22926:SF3">
    <property type="entry name" value="UNDECAPRENYL-PHOSPHATE ALPHA-N-ACETYLGLUCOSAMINYL 1-PHOSPHATE TRANSFERASE"/>
    <property type="match status" value="1"/>
</dbReference>
<feature type="transmembrane region" description="Helical" evidence="7">
    <location>
        <begin position="296"/>
        <end position="317"/>
    </location>
</feature>
<comment type="subcellular location">
    <subcellularLocation>
        <location evidence="1">Cell membrane</location>
        <topology evidence="1">Multi-pass membrane protein</topology>
    </subcellularLocation>
</comment>
<feature type="transmembrane region" description="Helical" evidence="7">
    <location>
        <begin position="190"/>
        <end position="208"/>
    </location>
</feature>
<feature type="transmembrane region" description="Helical" evidence="7">
    <location>
        <begin position="215"/>
        <end position="234"/>
    </location>
</feature>
<sequence>MLYLSAFLISSLIVMFLIPPLRKMAFHIDFVDKPRKDSERKIHREPIPLTASLAIFIGFFIAYVLLVRNVMVESIAIFGGGLLILIIGTVDDWYKTHGKEFPALPKLLVQVCAAIIVFSAGIKFEGFTNPFTHEFVSLPGWMQFILTVMWIFGVTTVINFSDGMDGLAGGLTAISGGTLFAVALAQGQSVSAMMAIILVGVSVGYLRYNKPPAKVFMGDAGATFLGFILGVIALDGAFKQATVLSLFIPILALGVPIFDNVFVVIRRFLQGKPVYKADASQAHYRLLAIGLNQKQAVAFLLLINLCFGLTSIILTLLQV</sequence>
<dbReference type="Pfam" id="PF00953">
    <property type="entry name" value="Glycos_transf_4"/>
    <property type="match status" value="1"/>
</dbReference>
<feature type="transmembrane region" description="Helical" evidence="7">
    <location>
        <begin position="6"/>
        <end position="26"/>
    </location>
</feature>
<dbReference type="Proteomes" id="UP001199916">
    <property type="component" value="Unassembled WGS sequence"/>
</dbReference>
<organism evidence="8 9">
    <name type="scientific">Paenibacillus profundus</name>
    <dbReference type="NCBI Taxonomy" id="1173085"/>
    <lineage>
        <taxon>Bacteria</taxon>
        <taxon>Bacillati</taxon>
        <taxon>Bacillota</taxon>
        <taxon>Bacilli</taxon>
        <taxon>Bacillales</taxon>
        <taxon>Paenibacillaceae</taxon>
        <taxon>Paenibacillus</taxon>
    </lineage>
</organism>
<evidence type="ECO:0000256" key="2">
    <source>
        <dbReference type="ARBA" id="ARBA00022475"/>
    </source>
</evidence>
<comment type="caution">
    <text evidence="8">The sequence shown here is derived from an EMBL/GenBank/DDBJ whole genome shotgun (WGS) entry which is preliminary data.</text>
</comment>
<feature type="transmembrane region" description="Helical" evidence="7">
    <location>
        <begin position="47"/>
        <end position="66"/>
    </location>
</feature>
<keyword evidence="4 7" id="KW-0812">Transmembrane</keyword>
<dbReference type="RefSeq" id="WP_019423490.1">
    <property type="nucleotide sequence ID" value="NZ_JAJNBZ010000003.1"/>
</dbReference>
<proteinExistence type="predicted"/>
<evidence type="ECO:0000256" key="1">
    <source>
        <dbReference type="ARBA" id="ARBA00004651"/>
    </source>
</evidence>
<dbReference type="EMBL" id="JAJNBZ010000003">
    <property type="protein sequence ID" value="MCE5169034.1"/>
    <property type="molecule type" value="Genomic_DNA"/>
</dbReference>
<feature type="transmembrane region" description="Helical" evidence="7">
    <location>
        <begin position="167"/>
        <end position="184"/>
    </location>
</feature>
<gene>
    <name evidence="8" type="ORF">LQV63_06885</name>
</gene>
<accession>A0ABS8YCS4</accession>
<dbReference type="PANTHER" id="PTHR22926">
    <property type="entry name" value="PHOSPHO-N-ACETYLMURAMOYL-PENTAPEPTIDE-TRANSFERASE"/>
    <property type="match status" value="1"/>
</dbReference>
<feature type="transmembrane region" description="Helical" evidence="7">
    <location>
        <begin position="246"/>
        <end position="265"/>
    </location>
</feature>
<feature type="transmembrane region" description="Helical" evidence="7">
    <location>
        <begin position="72"/>
        <end position="91"/>
    </location>
</feature>
<feature type="transmembrane region" description="Helical" evidence="7">
    <location>
        <begin position="103"/>
        <end position="121"/>
    </location>
</feature>
<evidence type="ECO:0000313" key="8">
    <source>
        <dbReference type="EMBL" id="MCE5169034.1"/>
    </source>
</evidence>
<keyword evidence="5 7" id="KW-1133">Transmembrane helix</keyword>
<dbReference type="GO" id="GO:0016740">
    <property type="term" value="F:transferase activity"/>
    <property type="evidence" value="ECO:0007669"/>
    <property type="project" value="UniProtKB-KW"/>
</dbReference>
<keyword evidence="3 8" id="KW-0808">Transferase</keyword>
<evidence type="ECO:0000256" key="3">
    <source>
        <dbReference type="ARBA" id="ARBA00022679"/>
    </source>
</evidence>
<evidence type="ECO:0000313" key="9">
    <source>
        <dbReference type="Proteomes" id="UP001199916"/>
    </source>
</evidence>
<keyword evidence="6 7" id="KW-0472">Membrane</keyword>
<evidence type="ECO:0000256" key="4">
    <source>
        <dbReference type="ARBA" id="ARBA00022692"/>
    </source>
</evidence>
<feature type="transmembrane region" description="Helical" evidence="7">
    <location>
        <begin position="141"/>
        <end position="160"/>
    </location>
</feature>
<dbReference type="InterPro" id="IPR000715">
    <property type="entry name" value="Glycosyl_transferase_4"/>
</dbReference>
<keyword evidence="2" id="KW-1003">Cell membrane</keyword>
<evidence type="ECO:0000256" key="5">
    <source>
        <dbReference type="ARBA" id="ARBA00022989"/>
    </source>
</evidence>
<protein>
    <submittedName>
        <fullName evidence="8">Undecaprenyl/decaprenyl-phosphate alpha-N-acetylglucosaminyl 1-phosphate transferase</fullName>
    </submittedName>
</protein>
<dbReference type="CDD" id="cd06853">
    <property type="entry name" value="GT_WecA_like"/>
    <property type="match status" value="1"/>
</dbReference>
<evidence type="ECO:0000256" key="6">
    <source>
        <dbReference type="ARBA" id="ARBA00023136"/>
    </source>
</evidence>
<evidence type="ECO:0000256" key="7">
    <source>
        <dbReference type="SAM" id="Phobius"/>
    </source>
</evidence>
<name>A0ABS8YCS4_9BACL</name>